<feature type="non-terminal residue" evidence="2">
    <location>
        <position position="1"/>
    </location>
</feature>
<dbReference type="RefSeq" id="WP_208728405.1">
    <property type="nucleotide sequence ID" value="NZ_QMIE01000231.1"/>
</dbReference>
<dbReference type="AlphaFoldDB" id="A0A7M3M9H2"/>
<sequence length="178" mass="19707">PTMLTAIGKQWVRGAAVQDDRVHPFRKYFEELQPGDSLLTPRRTLTEADIVNFACLSGDHFYAHMDKIGAAESIFGERVVHGYFLVSAAAGLFVDAGVGPVIANYGMENLRFIEPVKPGDTIPVRVPCKRQTLTTQRTADEKPTGVVEWAVEIFNPHQQAVALYPILPLVARQRGEFS</sequence>
<accession>A0A7M3M9H2</accession>
<dbReference type="InterPro" id="IPR002539">
    <property type="entry name" value="MaoC-like_dom"/>
</dbReference>
<dbReference type="Gene3D" id="3.10.129.10">
    <property type="entry name" value="Hotdog Thioesterase"/>
    <property type="match status" value="1"/>
</dbReference>
<protein>
    <submittedName>
        <fullName evidence="2">Phenylacetic acid degradation bifunctional protein PaaZ</fullName>
    </submittedName>
</protein>
<evidence type="ECO:0000259" key="1">
    <source>
        <dbReference type="Pfam" id="PF01575"/>
    </source>
</evidence>
<keyword evidence="3" id="KW-1185">Reference proteome</keyword>
<dbReference type="Proteomes" id="UP000448292">
    <property type="component" value="Unassembled WGS sequence"/>
</dbReference>
<evidence type="ECO:0000313" key="2">
    <source>
        <dbReference type="EMBL" id="TVM05823.1"/>
    </source>
</evidence>
<comment type="caution">
    <text evidence="2">The sequence shown here is derived from an EMBL/GenBank/DDBJ whole genome shotgun (WGS) entry which is preliminary data.</text>
</comment>
<name>A0A7M3M9H2_9BACT</name>
<gene>
    <name evidence="2" type="ORF">DPQ33_19565</name>
</gene>
<dbReference type="SUPFAM" id="SSF54637">
    <property type="entry name" value="Thioesterase/thiol ester dehydrase-isomerase"/>
    <property type="match status" value="1"/>
</dbReference>
<evidence type="ECO:0000313" key="3">
    <source>
        <dbReference type="Proteomes" id="UP000448292"/>
    </source>
</evidence>
<proteinExistence type="predicted"/>
<dbReference type="EMBL" id="QMIE01000231">
    <property type="protein sequence ID" value="TVM05823.1"/>
    <property type="molecule type" value="Genomic_DNA"/>
</dbReference>
<dbReference type="FunFam" id="3.10.129.10:FF:000043">
    <property type="entry name" value="Bifunctional aldehyde dehydrogenase/enoyl-CoA hydratase"/>
    <property type="match status" value="1"/>
</dbReference>
<dbReference type="PANTHER" id="PTHR43664:SF1">
    <property type="entry name" value="BETA-METHYLMALYL-COA DEHYDRATASE"/>
    <property type="match status" value="1"/>
</dbReference>
<organism evidence="2 3">
    <name type="scientific">Oceanidesulfovibrio indonesiensis</name>
    <dbReference type="NCBI Taxonomy" id="54767"/>
    <lineage>
        <taxon>Bacteria</taxon>
        <taxon>Pseudomonadati</taxon>
        <taxon>Thermodesulfobacteriota</taxon>
        <taxon>Desulfovibrionia</taxon>
        <taxon>Desulfovibrionales</taxon>
        <taxon>Desulfovibrionaceae</taxon>
        <taxon>Oceanidesulfovibrio</taxon>
    </lineage>
</organism>
<dbReference type="InterPro" id="IPR029069">
    <property type="entry name" value="HotDog_dom_sf"/>
</dbReference>
<dbReference type="InterPro" id="IPR052342">
    <property type="entry name" value="MCH/BMMD"/>
</dbReference>
<dbReference type="Pfam" id="PF01575">
    <property type="entry name" value="MaoC_dehydratas"/>
    <property type="match status" value="1"/>
</dbReference>
<reference evidence="2 3" key="1">
    <citation type="submission" date="2018-06" db="EMBL/GenBank/DDBJ databases">
        <title>Complete genome of Desulfovibrio indonesiensis P37SLT.</title>
        <authorList>
            <person name="Crispim J.S."/>
            <person name="Vidigal P.M.P."/>
            <person name="Silva L.C.F."/>
            <person name="Laguardia C.N."/>
            <person name="Araujo L.C."/>
            <person name="Dias R.S."/>
            <person name="Sousa M.P."/>
            <person name="Paula S.O."/>
            <person name="Silva C."/>
        </authorList>
    </citation>
    <scope>NUCLEOTIDE SEQUENCE [LARGE SCALE GENOMIC DNA]</scope>
    <source>
        <strain evidence="2 3">P37SLT</strain>
    </source>
</reference>
<dbReference type="PANTHER" id="PTHR43664">
    <property type="entry name" value="MONOAMINE OXIDASE-RELATED"/>
    <property type="match status" value="1"/>
</dbReference>
<feature type="domain" description="MaoC-like" evidence="1">
    <location>
        <begin position="34"/>
        <end position="147"/>
    </location>
</feature>